<dbReference type="SUPFAM" id="SSF51735">
    <property type="entry name" value="NAD(P)-binding Rossmann-fold domains"/>
    <property type="match status" value="1"/>
</dbReference>
<evidence type="ECO:0000313" key="1">
    <source>
        <dbReference type="EMBL" id="RYO90777.1"/>
    </source>
</evidence>
<keyword evidence="2" id="KW-1185">Reference proteome</keyword>
<dbReference type="InterPro" id="IPR052184">
    <property type="entry name" value="SDR_enzymes"/>
</dbReference>
<reference evidence="1 2" key="1">
    <citation type="submission" date="2018-06" db="EMBL/GenBank/DDBJ databases">
        <title>Complete Genomes of Monosporascus.</title>
        <authorList>
            <person name="Robinson A.J."/>
            <person name="Natvig D.O."/>
        </authorList>
    </citation>
    <scope>NUCLEOTIDE SEQUENCE [LARGE SCALE GENOMIC DNA]</scope>
    <source>
        <strain evidence="1 2">CBS 609.92</strain>
    </source>
</reference>
<dbReference type="EMBL" id="QJNS01000050">
    <property type="protein sequence ID" value="RYO90777.1"/>
    <property type="molecule type" value="Genomic_DNA"/>
</dbReference>
<dbReference type="PANTHER" id="PTHR45458">
    <property type="entry name" value="SHORT-CHAIN DEHYDROGENASE/REDUCTASE SDR"/>
    <property type="match status" value="1"/>
</dbReference>
<dbReference type="Proteomes" id="UP000294003">
    <property type="component" value="Unassembled WGS sequence"/>
</dbReference>
<dbReference type="Pfam" id="PF00106">
    <property type="entry name" value="adh_short"/>
    <property type="match status" value="1"/>
</dbReference>
<dbReference type="Gene3D" id="3.40.50.720">
    <property type="entry name" value="NAD(P)-binding Rossmann-like Domain"/>
    <property type="match status" value="1"/>
</dbReference>
<protein>
    <recommendedName>
        <fullName evidence="3">NAD(P)-binding protein</fullName>
    </recommendedName>
</protein>
<gene>
    <name evidence="1" type="ORF">DL762_002523</name>
</gene>
<comment type="caution">
    <text evidence="1">The sequence shown here is derived from an EMBL/GenBank/DDBJ whole genome shotgun (WGS) entry which is preliminary data.</text>
</comment>
<evidence type="ECO:0008006" key="3">
    <source>
        <dbReference type="Google" id="ProtNLM"/>
    </source>
</evidence>
<proteinExistence type="predicted"/>
<organism evidence="1 2">
    <name type="scientific">Monosporascus cannonballus</name>
    <dbReference type="NCBI Taxonomy" id="155416"/>
    <lineage>
        <taxon>Eukaryota</taxon>
        <taxon>Fungi</taxon>
        <taxon>Dikarya</taxon>
        <taxon>Ascomycota</taxon>
        <taxon>Pezizomycotina</taxon>
        <taxon>Sordariomycetes</taxon>
        <taxon>Xylariomycetidae</taxon>
        <taxon>Xylariales</taxon>
        <taxon>Xylariales incertae sedis</taxon>
        <taxon>Monosporascus</taxon>
    </lineage>
</organism>
<name>A0ABY0HDR8_9PEZI</name>
<accession>A0ABY0HDR8</accession>
<dbReference type="InterPro" id="IPR036291">
    <property type="entry name" value="NAD(P)-bd_dom_sf"/>
</dbReference>
<dbReference type="InterPro" id="IPR002347">
    <property type="entry name" value="SDR_fam"/>
</dbReference>
<dbReference type="PRINTS" id="PR00081">
    <property type="entry name" value="GDHRDH"/>
</dbReference>
<dbReference type="PANTHER" id="PTHR45458:SF3">
    <property type="entry name" value="CHAIN DEHYDROGENASE (ATSC), PUTATIVE-RELATED"/>
    <property type="match status" value="1"/>
</dbReference>
<evidence type="ECO:0000313" key="2">
    <source>
        <dbReference type="Proteomes" id="UP000294003"/>
    </source>
</evidence>
<sequence length="268" mass="28926">MSTYLVTGASRGLGLEFLHQTSRDPGSTAIGLVRDKKVVEERLRAELNCGNVHIVQGDLTDYESLKEAAAEVSNLSGGAIDYLIANASWQDAITLAELKGDPAALESALVDAFKTNVIGNIHLFNLFVPLIRRGRARKVIAITSALAENDVTSTYDVEIAGPFCISKAALNHAVSKFSAQYRRDGILFLSLSPGFVDTGYLAKAEFRAEATRRAMEEAAKAARYRPSAQFPITAEKSVSQMLSVINFASVEGGYGGAVISHWGNKQWI</sequence>